<feature type="transmembrane region" description="Helical" evidence="1">
    <location>
        <begin position="128"/>
        <end position="154"/>
    </location>
</feature>
<dbReference type="NCBIfam" id="TIGR04002">
    <property type="entry name" value="TIGR04002 family protein"/>
    <property type="match status" value="1"/>
</dbReference>
<keyword evidence="1" id="KW-0472">Membrane</keyword>
<comment type="caution">
    <text evidence="2">The sequence shown here is derived from an EMBL/GenBank/DDBJ whole genome shotgun (WGS) entry which is preliminary data.</text>
</comment>
<dbReference type="EMBL" id="VSSQ01003139">
    <property type="protein sequence ID" value="MPM19242.1"/>
    <property type="molecule type" value="Genomic_DNA"/>
</dbReference>
<dbReference type="Gene3D" id="1.10.1760.20">
    <property type="match status" value="1"/>
</dbReference>
<protein>
    <recommendedName>
        <fullName evidence="3">TIGR04002 family protein</fullName>
    </recommendedName>
</protein>
<sequence>MQKKGVLKNWVTAALLAAAITIMTAFIFHVPVGASGGYIHFGDALIYLAACLLPTPYAIAAAVIGGGLADLLTAPAWMFASVIIKALIVLPFTSHGGRFVCKRNVLATVAAGVITVAGYYLAEGILFGGWAALVLSVTANLTQAVGSAVVFLILASALDRLDLKARLAIR</sequence>
<reference evidence="2" key="1">
    <citation type="submission" date="2019-08" db="EMBL/GenBank/DDBJ databases">
        <authorList>
            <person name="Kucharzyk K."/>
            <person name="Murdoch R.W."/>
            <person name="Higgins S."/>
            <person name="Loffler F."/>
        </authorList>
    </citation>
    <scope>NUCLEOTIDE SEQUENCE</scope>
</reference>
<dbReference type="Pfam" id="PF07155">
    <property type="entry name" value="ECF-ribofla_trS"/>
    <property type="match status" value="1"/>
</dbReference>
<evidence type="ECO:0000256" key="1">
    <source>
        <dbReference type="SAM" id="Phobius"/>
    </source>
</evidence>
<gene>
    <name evidence="2" type="ORF">SDC9_65660</name>
</gene>
<evidence type="ECO:0000313" key="2">
    <source>
        <dbReference type="EMBL" id="MPM19242.1"/>
    </source>
</evidence>
<feature type="transmembrane region" description="Helical" evidence="1">
    <location>
        <begin position="44"/>
        <end position="68"/>
    </location>
</feature>
<dbReference type="InterPro" id="IPR009825">
    <property type="entry name" value="ECF_substrate-spec-like"/>
</dbReference>
<name>A0A644XSM5_9ZZZZ</name>
<feature type="transmembrane region" description="Helical" evidence="1">
    <location>
        <begin position="74"/>
        <end position="93"/>
    </location>
</feature>
<evidence type="ECO:0008006" key="3">
    <source>
        <dbReference type="Google" id="ProtNLM"/>
    </source>
</evidence>
<keyword evidence="1" id="KW-0812">Transmembrane</keyword>
<keyword evidence="1" id="KW-1133">Transmembrane helix</keyword>
<dbReference type="InterPro" id="IPR023812">
    <property type="entry name" value="CHP04002"/>
</dbReference>
<dbReference type="AlphaFoldDB" id="A0A644XSM5"/>
<accession>A0A644XSM5</accession>
<feature type="transmembrane region" description="Helical" evidence="1">
    <location>
        <begin position="12"/>
        <end position="32"/>
    </location>
</feature>
<organism evidence="2">
    <name type="scientific">bioreactor metagenome</name>
    <dbReference type="NCBI Taxonomy" id="1076179"/>
    <lineage>
        <taxon>unclassified sequences</taxon>
        <taxon>metagenomes</taxon>
        <taxon>ecological metagenomes</taxon>
    </lineage>
</organism>
<proteinExistence type="predicted"/>
<dbReference type="GO" id="GO:0016020">
    <property type="term" value="C:membrane"/>
    <property type="evidence" value="ECO:0007669"/>
    <property type="project" value="InterPro"/>
</dbReference>
<feature type="transmembrane region" description="Helical" evidence="1">
    <location>
        <begin position="105"/>
        <end position="122"/>
    </location>
</feature>